<feature type="binding site" evidence="8">
    <location>
        <position position="354"/>
    </location>
    <ligand>
        <name>AMP</name>
        <dbReference type="ChEBI" id="CHEBI:456215"/>
    </ligand>
</feature>
<protein>
    <recommendedName>
        <fullName evidence="10">Phosphodiesterase</fullName>
        <ecNumber evidence="10">3.1.4.-</ecNumber>
    </recommendedName>
</protein>
<evidence type="ECO:0000256" key="2">
    <source>
        <dbReference type="ARBA" id="ARBA00022535"/>
    </source>
</evidence>
<dbReference type="InterPro" id="IPR002073">
    <property type="entry name" value="PDEase_catalytic_dom"/>
</dbReference>
<evidence type="ECO:0000256" key="4">
    <source>
        <dbReference type="ARBA" id="ARBA00022801"/>
    </source>
</evidence>
<dbReference type="AlphaFoldDB" id="A0A146KXG6"/>
<proteinExistence type="inferred from homology"/>
<dbReference type="SUPFAM" id="SSF109604">
    <property type="entry name" value="HD-domain/PDEase-like"/>
    <property type="match status" value="1"/>
</dbReference>
<dbReference type="SMART" id="SM00471">
    <property type="entry name" value="HDc"/>
    <property type="match status" value="1"/>
</dbReference>
<evidence type="ECO:0000256" key="7">
    <source>
        <dbReference type="PIRSR" id="PIRSR623088-1"/>
    </source>
</evidence>
<dbReference type="FunFam" id="1.10.1300.10:FF:000006">
    <property type="entry name" value="Phosphodiesterase 9A"/>
    <property type="match status" value="1"/>
</dbReference>
<comment type="pathway">
    <text evidence="5">Purine metabolism; 3',5'-cyclic GMP degradation; GMP from 3',5'-cyclic GMP: step 1/1.</text>
</comment>
<dbReference type="PRINTS" id="PR00387">
    <property type="entry name" value="PDIESTERASE1"/>
</dbReference>
<evidence type="ECO:0000256" key="1">
    <source>
        <dbReference type="ARBA" id="ARBA00000583"/>
    </source>
</evidence>
<evidence type="ECO:0000256" key="8">
    <source>
        <dbReference type="PIRSR" id="PIRSR623088-2"/>
    </source>
</evidence>
<dbReference type="PROSITE" id="PS00126">
    <property type="entry name" value="PDEASE_I_1"/>
    <property type="match status" value="1"/>
</dbReference>
<dbReference type="InterPro" id="IPR023174">
    <property type="entry name" value="PDEase_CS"/>
</dbReference>
<dbReference type="InterPro" id="IPR036971">
    <property type="entry name" value="PDEase_catalytic_dom_sf"/>
</dbReference>
<comment type="catalytic activity">
    <reaction evidence="1">
        <text>3',5'-cyclic GMP + H2O = GMP + H(+)</text>
        <dbReference type="Rhea" id="RHEA:16957"/>
        <dbReference type="ChEBI" id="CHEBI:15377"/>
        <dbReference type="ChEBI" id="CHEBI:15378"/>
        <dbReference type="ChEBI" id="CHEBI:57746"/>
        <dbReference type="ChEBI" id="CHEBI:58115"/>
        <dbReference type="EC" id="3.1.4.35"/>
    </reaction>
</comment>
<sequence length="754" mass="85835">ALKLRHPDSKKALHISPRIPPNTTDCRYIISVYPPNGMLVDEVNMDLVTLENSCSDCCRVIELERQLTDRCSPLPPAVQDLKHDVERFRHKLETTRHLSWLNCYKELPPTCRRLQYRRRSDAKQKVVREQFLQICEDAISEEVVQCLRLSSFDSMQWSDEELLALLYFMFSDLGLLEAFKLDLVTLRNFLFQVYKNYNEVPFHNFRHCFCVAQMMYAMCVKADLPKRVGELEVLILLVSSICHDLDHPGYNNIYQINARTELALRYNDISPLENHHCSIAFRILELEESNIFKHMTSEEFKLVREGIIRCILATDMARHNEILAQFRDAVLQGFDYYNKSHINLLCMVLIKVADISNEARPLEVAEPWLDRLLQEFFTQSDAEKMEGLPVTPFMDREKITKPSSQCSFIGFVLLPLFEALGELLTELVPMMIDPVRSALEYYRRLNESHHKNSIVDAASSNGPSGPPSPTKHALKSQSSYSVRKTSITFSQHPDEEDEDMIADISTDEEETVTEVAVSEKTLKFKISTESSSDRKSIAGSRKGSRERPVDDDDDRICDSCHRRDTARSHSLVEPEWRYGGAGSPSSNSDKGRRSASTGREEKKEYKSAPASPAPPKSPGIVSRLKRLGWRSTGEEKISPGSPASLKDQQGSDEPLHHGERRASTLPKENRKRFASEARKGWRGLLGKRDEPTTSKPNGLSTESIGDSVDSSVNNNRRKNKLSVDGSPHRQRWMTSLVSSFRSKKSKSVHDSPKS</sequence>
<keyword evidence="4 10" id="KW-0378">Hydrolase</keyword>
<dbReference type="InterPro" id="IPR023088">
    <property type="entry name" value="PDEase"/>
</dbReference>
<dbReference type="EMBL" id="GDHC01018892">
    <property type="protein sequence ID" value="JAP99736.1"/>
    <property type="molecule type" value="Transcribed_RNA"/>
</dbReference>
<dbReference type="CDD" id="cd00077">
    <property type="entry name" value="HDc"/>
    <property type="match status" value="1"/>
</dbReference>
<feature type="region of interest" description="Disordered" evidence="11">
    <location>
        <begin position="527"/>
        <end position="730"/>
    </location>
</feature>
<keyword evidence="3 9" id="KW-0479">Metal-binding</keyword>
<feature type="non-terminal residue" evidence="13">
    <location>
        <position position="1"/>
    </location>
</feature>
<comment type="similarity">
    <text evidence="6">Belongs to the cyclic nucleotide phosphodiesterase family. PDE9 subfamily.</text>
</comment>
<feature type="region of interest" description="Disordered" evidence="11">
    <location>
        <begin position="455"/>
        <end position="498"/>
    </location>
</feature>
<evidence type="ECO:0000256" key="9">
    <source>
        <dbReference type="PIRSR" id="PIRSR623088-3"/>
    </source>
</evidence>
<dbReference type="PROSITE" id="PS51845">
    <property type="entry name" value="PDEASE_I_2"/>
    <property type="match status" value="1"/>
</dbReference>
<dbReference type="Pfam" id="PF00233">
    <property type="entry name" value="PDEase_I"/>
    <property type="match status" value="1"/>
</dbReference>
<feature type="domain" description="PDEase" evidence="12">
    <location>
        <begin position="127"/>
        <end position="449"/>
    </location>
</feature>
<feature type="binding site" evidence="9">
    <location>
        <position position="243"/>
    </location>
    <ligand>
        <name>Zn(2+)</name>
        <dbReference type="ChEBI" id="CHEBI:29105"/>
        <label>1</label>
    </ligand>
</feature>
<feature type="binding site" evidence="8">
    <location>
        <position position="244"/>
    </location>
    <ligand>
        <name>AMP</name>
        <dbReference type="ChEBI" id="CHEBI:456215"/>
    </ligand>
</feature>
<dbReference type="EC" id="3.1.4.-" evidence="10"/>
<reference evidence="13" key="1">
    <citation type="journal article" date="2016" name="Gigascience">
        <title>De novo construction of an expanded transcriptome assembly for the western tarnished plant bug, Lygus hesperus.</title>
        <authorList>
            <person name="Tassone E.E."/>
            <person name="Geib S.M."/>
            <person name="Hall B."/>
            <person name="Fabrick J.A."/>
            <person name="Brent C.S."/>
            <person name="Hull J.J."/>
        </authorList>
    </citation>
    <scope>NUCLEOTIDE SEQUENCE</scope>
</reference>
<feature type="compositionally biased region" description="Basic and acidic residues" evidence="11">
    <location>
        <begin position="653"/>
        <end position="679"/>
    </location>
</feature>
<dbReference type="PANTHER" id="PTHR11347">
    <property type="entry name" value="CYCLIC NUCLEOTIDE PHOSPHODIESTERASE"/>
    <property type="match status" value="1"/>
</dbReference>
<feature type="compositionally biased region" description="Polar residues" evidence="11">
    <location>
        <begin position="693"/>
        <end position="714"/>
    </location>
</feature>
<evidence type="ECO:0000256" key="10">
    <source>
        <dbReference type="RuleBase" id="RU363067"/>
    </source>
</evidence>
<feature type="active site" description="Proton donor" evidence="7">
    <location>
        <position position="203"/>
    </location>
</feature>
<comment type="cofactor">
    <cofactor evidence="10">
        <name>a divalent metal cation</name>
        <dbReference type="ChEBI" id="CHEBI:60240"/>
    </cofactor>
    <text evidence="10">Binds 2 divalent metal cations per subunit. Site 1 may preferentially bind zinc ions, while site 2 has a preference for magnesium and/or manganese ions.</text>
</comment>
<evidence type="ECO:0000256" key="6">
    <source>
        <dbReference type="ARBA" id="ARBA00061167"/>
    </source>
</evidence>
<feature type="binding site" evidence="9">
    <location>
        <position position="244"/>
    </location>
    <ligand>
        <name>Zn(2+)</name>
        <dbReference type="ChEBI" id="CHEBI:29105"/>
        <label>2</label>
    </ligand>
</feature>
<name>A0A146KXG6_LYGHE</name>
<evidence type="ECO:0000256" key="11">
    <source>
        <dbReference type="SAM" id="MobiDB-lite"/>
    </source>
</evidence>
<dbReference type="GO" id="GO:0007165">
    <property type="term" value="P:signal transduction"/>
    <property type="evidence" value="ECO:0007669"/>
    <property type="project" value="InterPro"/>
</dbReference>
<accession>A0A146KXG6</accession>
<feature type="binding site" evidence="8">
    <location>
        <position position="405"/>
    </location>
    <ligand>
        <name>AMP</name>
        <dbReference type="ChEBI" id="CHEBI:456215"/>
    </ligand>
</feature>
<dbReference type="GO" id="GO:0047555">
    <property type="term" value="F:3',5'-cyclic-GMP phosphodiesterase activity"/>
    <property type="evidence" value="ECO:0007669"/>
    <property type="project" value="UniProtKB-EC"/>
</dbReference>
<feature type="binding site" evidence="9">
    <location>
        <position position="354"/>
    </location>
    <ligand>
        <name>Zn(2+)</name>
        <dbReference type="ChEBI" id="CHEBI:29105"/>
        <label>1</label>
    </ligand>
</feature>
<dbReference type="GO" id="GO:0046872">
    <property type="term" value="F:metal ion binding"/>
    <property type="evidence" value="ECO:0007669"/>
    <property type="project" value="UniProtKB-KW"/>
</dbReference>
<feature type="compositionally biased region" description="Polar residues" evidence="11">
    <location>
        <begin position="475"/>
        <end position="491"/>
    </location>
</feature>
<evidence type="ECO:0000256" key="5">
    <source>
        <dbReference type="ARBA" id="ARBA00037913"/>
    </source>
</evidence>
<organism evidence="13">
    <name type="scientific">Lygus hesperus</name>
    <name type="common">Western plant bug</name>
    <dbReference type="NCBI Taxonomy" id="30085"/>
    <lineage>
        <taxon>Eukaryota</taxon>
        <taxon>Metazoa</taxon>
        <taxon>Ecdysozoa</taxon>
        <taxon>Arthropoda</taxon>
        <taxon>Hexapoda</taxon>
        <taxon>Insecta</taxon>
        <taxon>Pterygota</taxon>
        <taxon>Neoptera</taxon>
        <taxon>Paraneoptera</taxon>
        <taxon>Hemiptera</taxon>
        <taxon>Heteroptera</taxon>
        <taxon>Panheteroptera</taxon>
        <taxon>Cimicomorpha</taxon>
        <taxon>Miridae</taxon>
        <taxon>Mirini</taxon>
        <taxon>Lygus</taxon>
    </lineage>
</organism>
<keyword evidence="2" id="KW-0140">cGMP</keyword>
<gene>
    <name evidence="13" type="primary">PDE9A_1</name>
    <name evidence="13" type="ORF">g.75039</name>
</gene>
<dbReference type="InterPro" id="IPR003607">
    <property type="entry name" value="HD/PDEase_dom"/>
</dbReference>
<evidence type="ECO:0000313" key="13">
    <source>
        <dbReference type="EMBL" id="JAP99736.1"/>
    </source>
</evidence>
<evidence type="ECO:0000259" key="12">
    <source>
        <dbReference type="PROSITE" id="PS51845"/>
    </source>
</evidence>
<dbReference type="Gene3D" id="1.10.1300.10">
    <property type="entry name" value="3'5'-cyclic nucleotide phosphodiesterase, catalytic domain"/>
    <property type="match status" value="1"/>
</dbReference>
<evidence type="ECO:0000256" key="3">
    <source>
        <dbReference type="ARBA" id="ARBA00022723"/>
    </source>
</evidence>
<feature type="binding site" evidence="9">
    <location>
        <position position="244"/>
    </location>
    <ligand>
        <name>Zn(2+)</name>
        <dbReference type="ChEBI" id="CHEBI:29105"/>
        <label>1</label>
    </ligand>
</feature>
<feature type="binding site" evidence="8">
    <location>
        <begin position="203"/>
        <end position="207"/>
    </location>
    <ligand>
        <name>AMP</name>
        <dbReference type="ChEBI" id="CHEBI:456215"/>
    </ligand>
</feature>
<feature type="compositionally biased region" description="Basic and acidic residues" evidence="11">
    <location>
        <begin position="556"/>
        <end position="576"/>
    </location>
</feature>
<feature type="binding site" evidence="9">
    <location>
        <position position="207"/>
    </location>
    <ligand>
        <name>Zn(2+)</name>
        <dbReference type="ChEBI" id="CHEBI:29105"/>
        <label>1</label>
    </ligand>
</feature>